<dbReference type="EMBL" id="ABIY02000109">
    <property type="protein sequence ID" value="EDU99911.1"/>
    <property type="molecule type" value="Genomic_DNA"/>
</dbReference>
<evidence type="ECO:0000313" key="1">
    <source>
        <dbReference type="EMBL" id="EDU99911.1"/>
    </source>
</evidence>
<comment type="caution">
    <text evidence="1">The sequence shown here is derived from an EMBL/GenBank/DDBJ whole genome shotgun (WGS) entry which is preliminary data.</text>
</comment>
<dbReference type="Proteomes" id="UP000003146">
    <property type="component" value="Unassembled WGS sequence"/>
</dbReference>
<dbReference type="eggNOG" id="ENOG5033MXY">
    <property type="taxonomic scope" value="Bacteria"/>
</dbReference>
<dbReference type="STRING" id="470145.BACCOP_03048"/>
<reference evidence="1 2" key="2">
    <citation type="submission" date="2008-04" db="EMBL/GenBank/DDBJ databases">
        <authorList>
            <person name="Fulton L."/>
            <person name="Clifton S."/>
            <person name="Fulton B."/>
            <person name="Xu J."/>
            <person name="Minx P."/>
            <person name="Pepin K.H."/>
            <person name="Johnson M."/>
            <person name="Thiruvilangam P."/>
            <person name="Bhonagiri V."/>
            <person name="Nash W.E."/>
            <person name="Mardis E.R."/>
            <person name="Wilson R.K."/>
        </authorList>
    </citation>
    <scope>NUCLEOTIDE SEQUENCE [LARGE SCALE GENOMIC DNA]</scope>
    <source>
        <strain evidence="1 2">DSM 17136</strain>
    </source>
</reference>
<dbReference type="AlphaFoldDB" id="B3JM97"/>
<name>B3JM97_9BACT</name>
<evidence type="ECO:0000313" key="2">
    <source>
        <dbReference type="Proteomes" id="UP000003146"/>
    </source>
</evidence>
<proteinExistence type="predicted"/>
<gene>
    <name evidence="1" type="ORF">BACCOP_03048</name>
</gene>
<sequence length="334" mass="38916">MKQQLIIKDMKSSMKQFVFIIAFLLPVLCKGQAIDNSENKNMDMKVKEFLEKRASLMKSYPVKPMYYIQINKQECKVIVSVNDILIGHQFVKDEGQTMLLPINAYLRSSGEFSYGIEVLPKKNELYLTDKAWVDVKIYYLEDKEQPLSEAKQLGESLRLPANIGEKKLKVFKGESCFTAELPFDYSDKLKNAQDLSAIPDLEQKVVDYYNKVQKWIIDCDLYTFLRETADVTLHEAEMIYLKKEDYPEFSKGAKVFFNIDGVLDRKVLPIQNYEMVLCHDNKLVQLRSKIDLKTVLRVDYYKSKEDKDAKANTITSKNIMLYIPDGENELKMFY</sequence>
<organism evidence="1 2">
    <name type="scientific">Phocaeicola coprocola DSM 17136</name>
    <dbReference type="NCBI Taxonomy" id="470145"/>
    <lineage>
        <taxon>Bacteria</taxon>
        <taxon>Pseudomonadati</taxon>
        <taxon>Bacteroidota</taxon>
        <taxon>Bacteroidia</taxon>
        <taxon>Bacteroidales</taxon>
        <taxon>Bacteroidaceae</taxon>
        <taxon>Phocaeicola</taxon>
    </lineage>
</organism>
<accession>B3JM97</accession>
<reference evidence="1 2" key="1">
    <citation type="submission" date="2008-04" db="EMBL/GenBank/DDBJ databases">
        <title>Draft genome sequence of Bacteroides coprocola (DSM 17136).</title>
        <authorList>
            <person name="Sudarsanam P."/>
            <person name="Ley R."/>
            <person name="Guruge J."/>
            <person name="Turnbaugh P.J."/>
            <person name="Mahowald M."/>
            <person name="Liep D."/>
            <person name="Gordon J."/>
        </authorList>
    </citation>
    <scope>NUCLEOTIDE SEQUENCE [LARGE SCALE GENOMIC DNA]</scope>
    <source>
        <strain evidence="1 2">DSM 17136</strain>
    </source>
</reference>
<protein>
    <submittedName>
        <fullName evidence="1">Uncharacterized protein</fullName>
    </submittedName>
</protein>
<dbReference type="HOGENOM" id="CLU_867793_0_0_10"/>